<dbReference type="PANTHER" id="PTHR43080:SF2">
    <property type="entry name" value="CBS DOMAIN-CONTAINING PROTEIN"/>
    <property type="match status" value="1"/>
</dbReference>
<name>A0A081BXA8_VECG1</name>
<dbReference type="eggNOG" id="COG2524">
    <property type="taxonomic scope" value="Bacteria"/>
</dbReference>
<dbReference type="eggNOG" id="COG2172">
    <property type="taxonomic scope" value="Bacteria"/>
</dbReference>
<dbReference type="Pfam" id="PF02518">
    <property type="entry name" value="HATPase_c"/>
    <property type="match status" value="1"/>
</dbReference>
<dbReference type="EMBL" id="DF820465">
    <property type="protein sequence ID" value="GAK56963.1"/>
    <property type="molecule type" value="Genomic_DNA"/>
</dbReference>
<dbReference type="SMART" id="SM00116">
    <property type="entry name" value="CBS"/>
    <property type="match status" value="2"/>
</dbReference>
<keyword evidence="5" id="KW-1185">Reference proteome</keyword>
<evidence type="ECO:0000256" key="2">
    <source>
        <dbReference type="PROSITE-ProRule" id="PRU00703"/>
    </source>
</evidence>
<dbReference type="STRING" id="1499967.U27_03927"/>
<proteinExistence type="predicted"/>
<reference evidence="4" key="1">
    <citation type="journal article" date="2015" name="PeerJ">
        <title>First genomic representation of candidate bacterial phylum KSB3 points to enhanced environmental sensing as a trigger of wastewater bulking.</title>
        <authorList>
            <person name="Sekiguchi Y."/>
            <person name="Ohashi A."/>
            <person name="Parks D.H."/>
            <person name="Yamauchi T."/>
            <person name="Tyson G.W."/>
            <person name="Hugenholtz P."/>
        </authorList>
    </citation>
    <scope>NUCLEOTIDE SEQUENCE [LARGE SCALE GENOMIC DNA]</scope>
</reference>
<accession>A0A081BXA8</accession>
<dbReference type="SUPFAM" id="SSF55874">
    <property type="entry name" value="ATPase domain of HSP90 chaperone/DNA topoisomerase II/histidine kinase"/>
    <property type="match status" value="1"/>
</dbReference>
<dbReference type="InterPro" id="IPR046342">
    <property type="entry name" value="CBS_dom_sf"/>
</dbReference>
<feature type="domain" description="CBS" evidence="3">
    <location>
        <begin position="32"/>
        <end position="87"/>
    </location>
</feature>
<keyword evidence="1 2" id="KW-0129">CBS domain</keyword>
<dbReference type="CDD" id="cd02205">
    <property type="entry name" value="CBS_pair_SF"/>
    <property type="match status" value="1"/>
</dbReference>
<evidence type="ECO:0000256" key="1">
    <source>
        <dbReference type="ARBA" id="ARBA00023122"/>
    </source>
</evidence>
<dbReference type="InterPro" id="IPR003594">
    <property type="entry name" value="HATPase_dom"/>
</dbReference>
<dbReference type="PANTHER" id="PTHR43080">
    <property type="entry name" value="CBS DOMAIN-CONTAINING PROTEIN CBSX3, MITOCHONDRIAL"/>
    <property type="match status" value="1"/>
</dbReference>
<evidence type="ECO:0000313" key="5">
    <source>
        <dbReference type="Proteomes" id="UP000030661"/>
    </source>
</evidence>
<dbReference type="AlphaFoldDB" id="A0A081BXA8"/>
<dbReference type="InterPro" id="IPR036890">
    <property type="entry name" value="HATPase_C_sf"/>
</dbReference>
<dbReference type="PROSITE" id="PS51371">
    <property type="entry name" value="CBS"/>
    <property type="match status" value="2"/>
</dbReference>
<evidence type="ECO:0000313" key="4">
    <source>
        <dbReference type="EMBL" id="GAK56963.1"/>
    </source>
</evidence>
<dbReference type="SUPFAM" id="SSF54631">
    <property type="entry name" value="CBS-domain pair"/>
    <property type="match status" value="1"/>
</dbReference>
<evidence type="ECO:0000259" key="3">
    <source>
        <dbReference type="PROSITE" id="PS51371"/>
    </source>
</evidence>
<dbReference type="Gene3D" id="3.30.565.10">
    <property type="entry name" value="Histidine kinase-like ATPase, C-terminal domain"/>
    <property type="match status" value="1"/>
</dbReference>
<dbReference type="Proteomes" id="UP000030661">
    <property type="component" value="Unassembled WGS sequence"/>
</dbReference>
<organism evidence="4">
    <name type="scientific">Vecturithrix granuli</name>
    <dbReference type="NCBI Taxonomy" id="1499967"/>
    <lineage>
        <taxon>Bacteria</taxon>
        <taxon>Candidatus Moduliflexota</taxon>
        <taxon>Candidatus Vecturitrichia</taxon>
        <taxon>Candidatus Vecturitrichales</taxon>
        <taxon>Candidatus Vecturitrichaceae</taxon>
        <taxon>Candidatus Vecturithrix</taxon>
    </lineage>
</organism>
<dbReference type="InterPro" id="IPR000644">
    <property type="entry name" value="CBS_dom"/>
</dbReference>
<feature type="domain" description="CBS" evidence="3">
    <location>
        <begin position="94"/>
        <end position="151"/>
    </location>
</feature>
<dbReference type="InterPro" id="IPR051257">
    <property type="entry name" value="Diverse_CBS-Domain"/>
</dbReference>
<dbReference type="SMART" id="SM00387">
    <property type="entry name" value="HATPase_c"/>
    <property type="match status" value="1"/>
</dbReference>
<gene>
    <name evidence="4" type="ORF">U27_03927</name>
</gene>
<dbReference type="Pfam" id="PF00571">
    <property type="entry name" value="CBS"/>
    <property type="match status" value="2"/>
</dbReference>
<dbReference type="HOGENOM" id="CLU_926298_0_0_0"/>
<protein>
    <recommendedName>
        <fullName evidence="3">CBS domain-containing protein</fullName>
    </recommendedName>
</protein>
<sequence>MKAKALKLQQERQQYIGKIQELIYELKIDSVMEKDLIGIAPDMSVMEAKDLMLQHQLNGLPVMEEQKLLGFITIGDVIACLEKQFYECRVREKMTGPPFISVYSDESIVHALNKLSQSNKRRVLVFDHDENFVGIITAGDITTALLKAINLGFRQEEISQYRASHVFQDIESDETSLVLRYQVAARDFTHGGEASSKIKRAMQRLGANPQDVRKVAIAIYEAEMNLIIHTTNGGNITAEFTPKKVTMTVSDEGPGIPDIARAMEEGYSTSSMTIKSLGFGAGMGLPNIKRCMNEMKLESVVGEGPGKGTILTMILYPS</sequence>
<dbReference type="Gene3D" id="3.10.580.10">
    <property type="entry name" value="CBS-domain"/>
    <property type="match status" value="2"/>
</dbReference>